<gene>
    <name evidence="1" type="ORF">DIS18_00240</name>
</gene>
<dbReference type="Proteomes" id="UP000245375">
    <property type="component" value="Unassembled WGS sequence"/>
</dbReference>
<reference evidence="2" key="3">
    <citation type="submission" date="2018-05" db="EMBL/GenBank/DDBJ databases">
        <authorList>
            <person name="Lu D."/>
        </authorList>
    </citation>
    <scope>NUCLEOTIDE SEQUENCE [LARGE SCALE GENOMIC DNA]</scope>
    <source>
        <strain evidence="2">ZY111</strain>
    </source>
</reference>
<keyword evidence="2" id="KW-1185">Reference proteome</keyword>
<dbReference type="InterPro" id="IPR011044">
    <property type="entry name" value="Quino_amine_DH_bsu"/>
</dbReference>
<accession>A0A2U2X5G7</accession>
<comment type="caution">
    <text evidence="1">The sequence shown here is derived from an EMBL/GenBank/DDBJ whole genome shotgun (WGS) entry which is preliminary data.</text>
</comment>
<protein>
    <recommendedName>
        <fullName evidence="3">Gliding motility-associated C-terminal domain-containing protein</fullName>
    </recommendedName>
</protein>
<name>A0A2U2X5G7_9FLAO</name>
<organism evidence="1 2">
    <name type="scientific">Algibacter marinivivus</name>
    <dbReference type="NCBI Taxonomy" id="2100723"/>
    <lineage>
        <taxon>Bacteria</taxon>
        <taxon>Pseudomonadati</taxon>
        <taxon>Bacteroidota</taxon>
        <taxon>Flavobacteriia</taxon>
        <taxon>Flavobacteriales</taxon>
        <taxon>Flavobacteriaceae</taxon>
        <taxon>Algibacter</taxon>
    </lineage>
</organism>
<dbReference type="RefSeq" id="WP_109351045.1">
    <property type="nucleotide sequence ID" value="NZ_QFRI01000001.1"/>
</dbReference>
<sequence length="916" mass="100971">MKKTVLFVIFSLIGLYIYSQNEASNWYFGENAGIKFNVFTGGVTPLNNGKINTREGCASISDSNGQLLFYTDGTTVYNNSHNIMANGDGLLGDESSTQSAIVVPKPNDSDIYYIFTVGSNQTDTGLNYSIVDVSANVGDGEVRNKNTNLLSQCAEKISAVVKDCDTKSIWVITLANSSGIGSTNFDTFFAYEINDLGVNPIPVKSSFPFSIADPRGYLKLSPDGSKLACANVQSGLYLFDFDSETGIATNAQTITINDQNNKSYGIEFSPNSEVLYVTATNDYFNVTDPIANNDPINHNSLLLQFDLTSTNISASMFVLDRQQLYRGGLQLGPNGKIYRALSRTYNAGFGGLGVINYPNRLGRDADYLHSAISLPNNSTQGLPPFIASFFNQQIDIIKNGEETTYLPLCTGDNYTLEADQIPGATYTWSRDGNLLSESDFDLIVTQTGTYKVVIDPPGTSATKDCGLPQGEAVVEFFEYPIANNASLFQCDLDLSSPGITTFNLTEANEIITNNITEHTVTYHFNPTDALNGVNAITNFESYNNSVPNEILYTRVTHDISGCYETASLTLNVSNTQVSTYSATPVCDEEDSPDGINLFQLKPYSSEIIQNLGLVPSDTRVQFYATLNDALLETNEILEHTNSNPYSEIIYYRVETINNNECYGINEIELRVNRLPGIEEDETIYYCLNLFPNQIILDAGILTGTVYDYTYLWSNGESTPEILVNTIGSYSVTVTNANGCSQNRTIIVEPSNIATFTQNPDIIDVSDNNTVVVFASGEGTYQYSLVNSDGVTTAPYQDSNVFENVYPGIYTVLVRDTKNDCGIIQDVVSVVGFPRFFTPNNDGVNDTWQILGVSEMFQPNSKIFIYDRYGKLLKQLNPRGKAWNGTLNGEILPSDDYWFSVQLQDGRIFKSHFTLKY</sequence>
<dbReference type="Pfam" id="PF13585">
    <property type="entry name" value="CHU_C"/>
    <property type="match status" value="1"/>
</dbReference>
<dbReference type="AlphaFoldDB" id="A0A2U2X5G7"/>
<dbReference type="NCBIfam" id="TIGR04131">
    <property type="entry name" value="Bac_Flav_CTERM"/>
    <property type="match status" value="1"/>
</dbReference>
<dbReference type="InterPro" id="IPR026341">
    <property type="entry name" value="T9SS_type_B"/>
</dbReference>
<evidence type="ECO:0000313" key="2">
    <source>
        <dbReference type="Proteomes" id="UP000245375"/>
    </source>
</evidence>
<dbReference type="EMBL" id="QFRI01000001">
    <property type="protein sequence ID" value="PWH83021.1"/>
    <property type="molecule type" value="Genomic_DNA"/>
</dbReference>
<proteinExistence type="predicted"/>
<dbReference type="SUPFAM" id="SSF50969">
    <property type="entry name" value="YVTN repeat-like/Quinoprotein amine dehydrogenase"/>
    <property type="match status" value="1"/>
</dbReference>
<dbReference type="OrthoDB" id="9765926at2"/>
<reference evidence="1 2" key="1">
    <citation type="submission" date="2018-05" db="EMBL/GenBank/DDBJ databases">
        <title>Algibacter marinivivus sp. nov., isolated from sample around a algae.</title>
        <authorList>
            <person name="Zhong X."/>
        </authorList>
    </citation>
    <scope>NUCLEOTIDE SEQUENCE [LARGE SCALE GENOMIC DNA]</scope>
    <source>
        <strain evidence="1 2">ZY111</strain>
    </source>
</reference>
<evidence type="ECO:0008006" key="3">
    <source>
        <dbReference type="Google" id="ProtNLM"/>
    </source>
</evidence>
<reference evidence="2" key="2">
    <citation type="submission" date="2018-05" db="EMBL/GenBank/DDBJ databases">
        <title>Algibacter marinivivus sp. nov., isolated from sample around a algae.</title>
        <authorList>
            <person name="Lu D."/>
        </authorList>
    </citation>
    <scope>NUCLEOTIDE SEQUENCE [LARGE SCALE GENOMIC DNA]</scope>
    <source>
        <strain evidence="2">ZY111</strain>
    </source>
</reference>
<evidence type="ECO:0000313" key="1">
    <source>
        <dbReference type="EMBL" id="PWH83021.1"/>
    </source>
</evidence>